<evidence type="ECO:0000313" key="2">
    <source>
        <dbReference type="EMBL" id="TWU49484.1"/>
    </source>
</evidence>
<reference evidence="2 3" key="1">
    <citation type="submission" date="2019-02" db="EMBL/GenBank/DDBJ databases">
        <title>Deep-cultivation of Planctomycetes and their phenomic and genomic characterization uncovers novel biology.</title>
        <authorList>
            <person name="Wiegand S."/>
            <person name="Jogler M."/>
            <person name="Boedeker C."/>
            <person name="Pinto D."/>
            <person name="Vollmers J."/>
            <person name="Rivas-Marin E."/>
            <person name="Kohn T."/>
            <person name="Peeters S.H."/>
            <person name="Heuer A."/>
            <person name="Rast P."/>
            <person name="Oberbeckmann S."/>
            <person name="Bunk B."/>
            <person name="Jeske O."/>
            <person name="Meyerdierks A."/>
            <person name="Storesund J.E."/>
            <person name="Kallscheuer N."/>
            <person name="Luecker S."/>
            <person name="Lage O.M."/>
            <person name="Pohl T."/>
            <person name="Merkel B.J."/>
            <person name="Hornburger P."/>
            <person name="Mueller R.-W."/>
            <person name="Bruemmer F."/>
            <person name="Labrenz M."/>
            <person name="Spormann A.M."/>
            <person name="Op Den Camp H."/>
            <person name="Overmann J."/>
            <person name="Amann R."/>
            <person name="Jetten M.S.M."/>
            <person name="Mascher T."/>
            <person name="Medema M.H."/>
            <person name="Devos D.P."/>
            <person name="Kaster A.-K."/>
            <person name="Ovreas L."/>
            <person name="Rohde M."/>
            <person name="Galperin M.Y."/>
            <person name="Jogler C."/>
        </authorList>
    </citation>
    <scope>NUCLEOTIDE SEQUENCE [LARGE SCALE GENOMIC DNA]</scope>
    <source>
        <strain evidence="2 3">Poly59</strain>
    </source>
</reference>
<dbReference type="RefSeq" id="WP_246151764.1">
    <property type="nucleotide sequence ID" value="NZ_SJPX01000004.1"/>
</dbReference>
<sequence>MTRPAQAFADHRGANVHNIGQTPASKSDELPYGKIRNGELPPMMFQIRMNNGQTVSFAYSDVREIRSRDAGFVQIGVFAMSRVMITIEGRNLIELTNLLGMAMIRWISEADPRGEERPETSPEIDSISIEPIDAG</sequence>
<dbReference type="Proteomes" id="UP000317977">
    <property type="component" value="Unassembled WGS sequence"/>
</dbReference>
<comment type="caution">
    <text evidence="2">The sequence shown here is derived from an EMBL/GenBank/DDBJ whole genome shotgun (WGS) entry which is preliminary data.</text>
</comment>
<name>A0A5C6EMA9_9BACT</name>
<evidence type="ECO:0000313" key="3">
    <source>
        <dbReference type="Proteomes" id="UP000317977"/>
    </source>
</evidence>
<protein>
    <submittedName>
        <fullName evidence="2">Uncharacterized protein</fullName>
    </submittedName>
</protein>
<gene>
    <name evidence="2" type="ORF">Poly59_40990</name>
</gene>
<feature type="compositionally biased region" description="Low complexity" evidence="1">
    <location>
        <begin position="121"/>
        <end position="135"/>
    </location>
</feature>
<feature type="region of interest" description="Disordered" evidence="1">
    <location>
        <begin position="1"/>
        <end position="32"/>
    </location>
</feature>
<feature type="compositionally biased region" description="Basic and acidic residues" evidence="1">
    <location>
        <begin position="110"/>
        <end position="120"/>
    </location>
</feature>
<organism evidence="2 3">
    <name type="scientific">Rubripirellula reticaptiva</name>
    <dbReference type="NCBI Taxonomy" id="2528013"/>
    <lineage>
        <taxon>Bacteria</taxon>
        <taxon>Pseudomonadati</taxon>
        <taxon>Planctomycetota</taxon>
        <taxon>Planctomycetia</taxon>
        <taxon>Pirellulales</taxon>
        <taxon>Pirellulaceae</taxon>
        <taxon>Rubripirellula</taxon>
    </lineage>
</organism>
<dbReference type="AlphaFoldDB" id="A0A5C6EMA9"/>
<dbReference type="EMBL" id="SJPX01000004">
    <property type="protein sequence ID" value="TWU49484.1"/>
    <property type="molecule type" value="Genomic_DNA"/>
</dbReference>
<proteinExistence type="predicted"/>
<feature type="region of interest" description="Disordered" evidence="1">
    <location>
        <begin position="110"/>
        <end position="135"/>
    </location>
</feature>
<accession>A0A5C6EMA9</accession>
<evidence type="ECO:0000256" key="1">
    <source>
        <dbReference type="SAM" id="MobiDB-lite"/>
    </source>
</evidence>
<keyword evidence="3" id="KW-1185">Reference proteome</keyword>